<reference evidence="3" key="1">
    <citation type="submission" date="2024-06" db="EMBL/GenBank/DDBJ databases">
        <title>Multi-omics analyses provide insights into the biosynthesis of the anticancer antibiotic pleurotin in Hohenbuehelia grisea.</title>
        <authorList>
            <person name="Weaver J.A."/>
            <person name="Alberti F."/>
        </authorList>
    </citation>
    <scope>NUCLEOTIDE SEQUENCE [LARGE SCALE GENOMIC DNA]</scope>
    <source>
        <strain evidence="3">T-177</strain>
    </source>
</reference>
<gene>
    <name evidence="2" type="ORF">HGRIS_001229</name>
</gene>
<feature type="region of interest" description="Disordered" evidence="1">
    <location>
        <begin position="20"/>
        <end position="78"/>
    </location>
</feature>
<accession>A0ABR3JNV2</accession>
<evidence type="ECO:0000313" key="3">
    <source>
        <dbReference type="Proteomes" id="UP001556367"/>
    </source>
</evidence>
<proteinExistence type="predicted"/>
<name>A0ABR3JNV2_9AGAR</name>
<protein>
    <submittedName>
        <fullName evidence="2">Uncharacterized protein</fullName>
    </submittedName>
</protein>
<keyword evidence="3" id="KW-1185">Reference proteome</keyword>
<sequence length="78" mass="7915">MPRTFLDDVFDQVMAVKRKPTPKPVDACPAAGPSTSRGVGTRRRSADTPVLAATFAKGGRGGGEPMAHAATPVPAGGV</sequence>
<dbReference type="EMBL" id="JASNQZ010000005">
    <property type="protein sequence ID" value="KAL0957432.1"/>
    <property type="molecule type" value="Genomic_DNA"/>
</dbReference>
<dbReference type="Proteomes" id="UP001556367">
    <property type="component" value="Unassembled WGS sequence"/>
</dbReference>
<organism evidence="2 3">
    <name type="scientific">Hohenbuehelia grisea</name>
    <dbReference type="NCBI Taxonomy" id="104357"/>
    <lineage>
        <taxon>Eukaryota</taxon>
        <taxon>Fungi</taxon>
        <taxon>Dikarya</taxon>
        <taxon>Basidiomycota</taxon>
        <taxon>Agaricomycotina</taxon>
        <taxon>Agaricomycetes</taxon>
        <taxon>Agaricomycetidae</taxon>
        <taxon>Agaricales</taxon>
        <taxon>Pleurotineae</taxon>
        <taxon>Pleurotaceae</taxon>
        <taxon>Hohenbuehelia</taxon>
    </lineage>
</organism>
<comment type="caution">
    <text evidence="2">The sequence shown here is derived from an EMBL/GenBank/DDBJ whole genome shotgun (WGS) entry which is preliminary data.</text>
</comment>
<evidence type="ECO:0000256" key="1">
    <source>
        <dbReference type="SAM" id="MobiDB-lite"/>
    </source>
</evidence>
<evidence type="ECO:0000313" key="2">
    <source>
        <dbReference type="EMBL" id="KAL0957432.1"/>
    </source>
</evidence>